<dbReference type="RefSeq" id="WP_158862252.1">
    <property type="nucleotide sequence ID" value="NZ_CP046401.1"/>
</dbReference>
<keyword evidence="7" id="KW-0998">Cell outer membrane</keyword>
<evidence type="ECO:0000256" key="4">
    <source>
        <dbReference type="ARBA" id="ARBA00022452"/>
    </source>
</evidence>
<dbReference type="EMBL" id="CP046401">
    <property type="protein sequence ID" value="QGY42264.1"/>
    <property type="molecule type" value="Genomic_DNA"/>
</dbReference>
<evidence type="ECO:0000256" key="3">
    <source>
        <dbReference type="ARBA" id="ARBA00022448"/>
    </source>
</evidence>
<dbReference type="GO" id="GO:0009279">
    <property type="term" value="C:cell outer membrane"/>
    <property type="evidence" value="ECO:0007669"/>
    <property type="project" value="UniProtKB-SubCell"/>
</dbReference>
<dbReference type="Pfam" id="PF02321">
    <property type="entry name" value="OEP"/>
    <property type="match status" value="2"/>
</dbReference>
<dbReference type="PANTHER" id="PTHR30026">
    <property type="entry name" value="OUTER MEMBRANE PROTEIN TOLC"/>
    <property type="match status" value="1"/>
</dbReference>
<gene>
    <name evidence="9" type="ORF">GM418_00905</name>
</gene>
<dbReference type="Proteomes" id="UP000428260">
    <property type="component" value="Chromosome"/>
</dbReference>
<proteinExistence type="inferred from homology"/>
<dbReference type="KEGG" id="mcos:GM418_00905"/>
<organism evidence="9 10">
    <name type="scientific">Maribellus comscasis</name>
    <dbReference type="NCBI Taxonomy" id="2681766"/>
    <lineage>
        <taxon>Bacteria</taxon>
        <taxon>Pseudomonadati</taxon>
        <taxon>Bacteroidota</taxon>
        <taxon>Bacteroidia</taxon>
        <taxon>Marinilabiliales</taxon>
        <taxon>Prolixibacteraceae</taxon>
        <taxon>Maribellus</taxon>
    </lineage>
</organism>
<dbReference type="PANTHER" id="PTHR30026:SF5">
    <property type="entry name" value="ABC-TYPE EFFLUX SYSTEM SECRETIN COMPONENT"/>
    <property type="match status" value="1"/>
</dbReference>
<evidence type="ECO:0000256" key="8">
    <source>
        <dbReference type="SAM" id="Coils"/>
    </source>
</evidence>
<evidence type="ECO:0000313" key="9">
    <source>
        <dbReference type="EMBL" id="QGY42264.1"/>
    </source>
</evidence>
<dbReference type="InterPro" id="IPR003423">
    <property type="entry name" value="OMP_efflux"/>
</dbReference>
<dbReference type="GO" id="GO:0015562">
    <property type="term" value="F:efflux transmembrane transporter activity"/>
    <property type="evidence" value="ECO:0007669"/>
    <property type="project" value="InterPro"/>
</dbReference>
<feature type="coiled-coil region" evidence="8">
    <location>
        <begin position="250"/>
        <end position="277"/>
    </location>
</feature>
<evidence type="ECO:0000256" key="2">
    <source>
        <dbReference type="ARBA" id="ARBA00007613"/>
    </source>
</evidence>
<dbReference type="AlphaFoldDB" id="A0A6I6JWX3"/>
<evidence type="ECO:0000256" key="5">
    <source>
        <dbReference type="ARBA" id="ARBA00022692"/>
    </source>
</evidence>
<reference evidence="9 10" key="1">
    <citation type="submission" date="2019-11" db="EMBL/GenBank/DDBJ databases">
        <authorList>
            <person name="Zheng R.K."/>
            <person name="Sun C.M."/>
        </authorList>
    </citation>
    <scope>NUCLEOTIDE SEQUENCE [LARGE SCALE GENOMIC DNA]</scope>
    <source>
        <strain evidence="9 10">WC007</strain>
    </source>
</reference>
<keyword evidence="3" id="KW-0813">Transport</keyword>
<accession>A0A6I6JWX3</accession>
<evidence type="ECO:0000256" key="6">
    <source>
        <dbReference type="ARBA" id="ARBA00023136"/>
    </source>
</evidence>
<dbReference type="GO" id="GO:0015288">
    <property type="term" value="F:porin activity"/>
    <property type="evidence" value="ECO:0007669"/>
    <property type="project" value="TreeGrafter"/>
</dbReference>
<evidence type="ECO:0008006" key="11">
    <source>
        <dbReference type="Google" id="ProtNLM"/>
    </source>
</evidence>
<evidence type="ECO:0000256" key="1">
    <source>
        <dbReference type="ARBA" id="ARBA00004442"/>
    </source>
</evidence>
<comment type="similarity">
    <text evidence="2">Belongs to the outer membrane factor (OMF) (TC 1.B.17) family.</text>
</comment>
<keyword evidence="10" id="KW-1185">Reference proteome</keyword>
<dbReference type="SUPFAM" id="SSF56954">
    <property type="entry name" value="Outer membrane efflux proteins (OEP)"/>
    <property type="match status" value="1"/>
</dbReference>
<keyword evidence="8" id="KW-0175">Coiled coil</keyword>
<keyword evidence="5" id="KW-0812">Transmembrane</keyword>
<evidence type="ECO:0000313" key="10">
    <source>
        <dbReference type="Proteomes" id="UP000428260"/>
    </source>
</evidence>
<name>A0A6I6JWX3_9BACT</name>
<protein>
    <recommendedName>
        <fullName evidence="11">TolC family protein</fullName>
    </recommendedName>
</protein>
<dbReference type="GO" id="GO:1990281">
    <property type="term" value="C:efflux pump complex"/>
    <property type="evidence" value="ECO:0007669"/>
    <property type="project" value="TreeGrafter"/>
</dbReference>
<feature type="coiled-coil region" evidence="8">
    <location>
        <begin position="409"/>
        <end position="443"/>
    </location>
</feature>
<sequence>MKKRKQFICTFFLVFCGIIVLSGQENNQMLTFEEAFQMMTEQNPGIQRAKQQIKQKEYELKAKKGLYMPRVSLSAKAVSMSDMLHLDLTPVKDAITPLYNTLGTYGVYSGVPNPDPATNTVVPVLSDDQSTAAVREKLLEAGNEISNANWDEVIQEKNFATVSADVMWPLFTGGKIKGANDAADAELAISKEELRQTEGDLLTELATRYYGLTLGMQVLKVRQQMMDIADQHYIDAQKLFDNGMIAKVELLHARVSKNEAERQLKEAKRNIEIVHSGLEATLSPDSTFNILPASHLFINKELQDISYWVNKAYETNPQLKKINGKRELVNINNKVNKGEYLPTIAMIGSYNLAEKNLSPYMPDWIVGVGLKWPVFEGLGRKNKIKAGNTLENQVNFAEQKAYSDIKAYITKLHETLQMQMEQRNELESTLELAQEYAESTQKAFKEGLATSTSVVEAYTKVAQVKALRLKVFYNYDVTLAQLIQTAGVPEQYTAFCKGNNTITESLIN</sequence>
<keyword evidence="6" id="KW-0472">Membrane</keyword>
<evidence type="ECO:0000256" key="7">
    <source>
        <dbReference type="ARBA" id="ARBA00023237"/>
    </source>
</evidence>
<dbReference type="InterPro" id="IPR051906">
    <property type="entry name" value="TolC-like"/>
</dbReference>
<comment type="subcellular location">
    <subcellularLocation>
        <location evidence="1">Cell outer membrane</location>
    </subcellularLocation>
</comment>
<keyword evidence="4" id="KW-1134">Transmembrane beta strand</keyword>
<dbReference type="Gene3D" id="1.20.1600.10">
    <property type="entry name" value="Outer membrane efflux proteins (OEP)"/>
    <property type="match status" value="1"/>
</dbReference>